<keyword evidence="3" id="KW-0479">Metal-binding</keyword>
<dbReference type="GO" id="GO:0016491">
    <property type="term" value="F:oxidoreductase activity"/>
    <property type="evidence" value="ECO:0007669"/>
    <property type="project" value="InterPro"/>
</dbReference>
<comment type="similarity">
    <text evidence="2">Belongs to the tyrosinase family.</text>
</comment>
<feature type="domain" description="Tyrosinase copper-binding" evidence="6">
    <location>
        <begin position="323"/>
        <end position="334"/>
    </location>
</feature>
<reference evidence="7 8" key="1">
    <citation type="submission" date="2020-08" db="EMBL/GenBank/DDBJ databases">
        <title>Genomic Encyclopedia of Type Strains, Phase IV (KMG-IV): sequencing the most valuable type-strain genomes for metagenomic binning, comparative biology and taxonomic classification.</title>
        <authorList>
            <person name="Goeker M."/>
        </authorList>
    </citation>
    <scope>NUCLEOTIDE SEQUENCE [LARGE SCALE GENOMIC DNA]</scope>
    <source>
        <strain evidence="7 8">DSM 45385</strain>
    </source>
</reference>
<sequence length="391" mass="42970">MFGASRRQVLMAMGAVPFLAGPPIDGCVELTHKGRKIKICPSGHEMHGLLSRSVFVDGVALELMEQGGRFISELNMYSGHRTLKGAALEAVELLRGAKLVDRPPAPKVKLEQPDSGGRRRATRLRKNAAALSSAEKSALVDAFLRLKRSGAYDYFVDLHRRAFGEHGWNAHMHAGFLPWHRAMLAHFETQLGVALPYWDWTVQQSAGAAPFTPDFLGGNGRPGDQQVMEGPFAFRNGQWPLNVREDNREFLRREFGAGADRPSGAGLVGQALATSLYDQAPYDSSASGGFRNLVEGWPGGPVMHNRAHVWMGGSMLPASAPNDPAFFLNHCFVDKLWADWQARHGSVAHFLPAELIDVPVEPFASEVGWTITPRQLLDHSQWYTYDGAPAL</sequence>
<dbReference type="EMBL" id="JACHIN010000001">
    <property type="protein sequence ID" value="MBB5075170.1"/>
    <property type="molecule type" value="Genomic_DNA"/>
</dbReference>
<dbReference type="PROSITE" id="PS00498">
    <property type="entry name" value="TYROSINASE_2"/>
    <property type="match status" value="1"/>
</dbReference>
<comment type="cofactor">
    <cofactor evidence="1">
        <name>Cu(2+)</name>
        <dbReference type="ChEBI" id="CHEBI:29036"/>
    </cofactor>
</comment>
<feature type="domain" description="Tyrosinase copper-binding" evidence="5">
    <location>
        <begin position="171"/>
        <end position="188"/>
    </location>
</feature>
<dbReference type="GO" id="GO:0042438">
    <property type="term" value="P:melanin biosynthetic process"/>
    <property type="evidence" value="ECO:0007669"/>
    <property type="project" value="InterPro"/>
</dbReference>
<gene>
    <name evidence="7" type="ORF">HNR40_000616</name>
</gene>
<evidence type="ECO:0000259" key="6">
    <source>
        <dbReference type="PROSITE" id="PS00498"/>
    </source>
</evidence>
<dbReference type="RefSeq" id="WP_221339899.1">
    <property type="nucleotide sequence ID" value="NZ_JACHIN010000001.1"/>
</dbReference>
<dbReference type="Gene3D" id="1.10.1280.10">
    <property type="entry name" value="Di-copper center containing domain from catechol oxidase"/>
    <property type="match status" value="1"/>
</dbReference>
<dbReference type="AlphaFoldDB" id="A0A7W7ZXN0"/>
<name>A0A7W7ZXN0_9ACTN</name>
<dbReference type="Gene3D" id="3.30.1880.10">
    <property type="entry name" value="protein ne1242 domain like"/>
    <property type="match status" value="1"/>
</dbReference>
<dbReference type="Pfam" id="PF00264">
    <property type="entry name" value="Tyrosinase"/>
    <property type="match status" value="1"/>
</dbReference>
<dbReference type="SUPFAM" id="SSF48056">
    <property type="entry name" value="Di-copper centre-containing domain"/>
    <property type="match status" value="1"/>
</dbReference>
<dbReference type="InterPro" id="IPR023199">
    <property type="entry name" value="GriE/MELC1_sf"/>
</dbReference>
<dbReference type="GO" id="GO:0005507">
    <property type="term" value="F:copper ion binding"/>
    <property type="evidence" value="ECO:0007669"/>
    <property type="project" value="InterPro"/>
</dbReference>
<evidence type="ECO:0000259" key="5">
    <source>
        <dbReference type="PROSITE" id="PS00497"/>
    </source>
</evidence>
<dbReference type="InterPro" id="IPR010928">
    <property type="entry name" value="MelC1"/>
</dbReference>
<evidence type="ECO:0000313" key="7">
    <source>
        <dbReference type="EMBL" id="MBB5075170.1"/>
    </source>
</evidence>
<protein>
    <recommendedName>
        <fullName evidence="5 6">Tyrosinase copper-binding domain-containing protein</fullName>
    </recommendedName>
</protein>
<dbReference type="InterPro" id="IPR008922">
    <property type="entry name" value="Di-copper_centre_dom_sf"/>
</dbReference>
<keyword evidence="4" id="KW-0186">Copper</keyword>
<evidence type="ECO:0000256" key="3">
    <source>
        <dbReference type="ARBA" id="ARBA00022723"/>
    </source>
</evidence>
<accession>A0A7W7ZXN0</accession>
<dbReference type="InterPro" id="IPR002227">
    <property type="entry name" value="Tyrosinase_Cu-bd"/>
</dbReference>
<organism evidence="7 8">
    <name type="scientific">Nonomuraea endophytica</name>
    <dbReference type="NCBI Taxonomy" id="714136"/>
    <lineage>
        <taxon>Bacteria</taxon>
        <taxon>Bacillati</taxon>
        <taxon>Actinomycetota</taxon>
        <taxon>Actinomycetes</taxon>
        <taxon>Streptosporangiales</taxon>
        <taxon>Streptosporangiaceae</taxon>
        <taxon>Nonomuraea</taxon>
    </lineage>
</organism>
<dbReference type="Proteomes" id="UP000568380">
    <property type="component" value="Unassembled WGS sequence"/>
</dbReference>
<evidence type="ECO:0000256" key="4">
    <source>
        <dbReference type="ARBA" id="ARBA00023008"/>
    </source>
</evidence>
<dbReference type="PROSITE" id="PS00497">
    <property type="entry name" value="TYROSINASE_1"/>
    <property type="match status" value="1"/>
</dbReference>
<evidence type="ECO:0000256" key="2">
    <source>
        <dbReference type="ARBA" id="ARBA00009928"/>
    </source>
</evidence>
<comment type="caution">
    <text evidence="7">The sequence shown here is derived from an EMBL/GenBank/DDBJ whole genome shotgun (WGS) entry which is preliminary data.</text>
</comment>
<dbReference type="PANTHER" id="PTHR11474">
    <property type="entry name" value="TYROSINASE FAMILY MEMBER"/>
    <property type="match status" value="1"/>
</dbReference>
<dbReference type="PANTHER" id="PTHR11474:SF126">
    <property type="entry name" value="TYROSINASE-LIKE PROTEIN TYR-1-RELATED"/>
    <property type="match status" value="1"/>
</dbReference>
<dbReference type="Pfam" id="PF06236">
    <property type="entry name" value="MelC1"/>
    <property type="match status" value="1"/>
</dbReference>
<dbReference type="PRINTS" id="PR00092">
    <property type="entry name" value="TYROSINASE"/>
</dbReference>
<proteinExistence type="inferred from homology"/>
<dbReference type="InterPro" id="IPR050316">
    <property type="entry name" value="Tyrosinase/Hemocyanin"/>
</dbReference>
<evidence type="ECO:0000256" key="1">
    <source>
        <dbReference type="ARBA" id="ARBA00001973"/>
    </source>
</evidence>
<evidence type="ECO:0000313" key="8">
    <source>
        <dbReference type="Proteomes" id="UP000568380"/>
    </source>
</evidence>
<keyword evidence="8" id="KW-1185">Reference proteome</keyword>